<keyword evidence="7" id="KW-0969">Cilium</keyword>
<keyword evidence="3" id="KW-0238">DNA-binding</keyword>
<organism evidence="7 8">
    <name type="scientific">Microbacterium testaceum (strain StLB037)</name>
    <dbReference type="NCBI Taxonomy" id="979556"/>
    <lineage>
        <taxon>Bacteria</taxon>
        <taxon>Bacillati</taxon>
        <taxon>Actinomycetota</taxon>
        <taxon>Actinomycetes</taxon>
        <taxon>Micrococcales</taxon>
        <taxon>Microbacteriaceae</taxon>
        <taxon>Microbacterium</taxon>
    </lineage>
</organism>
<protein>
    <submittedName>
        <fullName evidence="7">RNA polymerase sigma factor for flagellar operon FliA</fullName>
    </submittedName>
</protein>
<keyword evidence="7" id="KW-0966">Cell projection</keyword>
<evidence type="ECO:0000256" key="4">
    <source>
        <dbReference type="ARBA" id="ARBA00023163"/>
    </source>
</evidence>
<dbReference type="SUPFAM" id="SSF88946">
    <property type="entry name" value="Sigma2 domain of RNA polymerase sigma factors"/>
    <property type="match status" value="1"/>
</dbReference>
<dbReference type="InterPro" id="IPR013325">
    <property type="entry name" value="RNA_pol_sigma_r2"/>
</dbReference>
<dbReference type="Pfam" id="PF04542">
    <property type="entry name" value="Sigma70_r2"/>
    <property type="match status" value="1"/>
</dbReference>
<evidence type="ECO:0000259" key="6">
    <source>
        <dbReference type="Pfam" id="PF04542"/>
    </source>
</evidence>
<feature type="region of interest" description="Disordered" evidence="5">
    <location>
        <begin position="1"/>
        <end position="20"/>
    </location>
</feature>
<keyword evidence="1" id="KW-0805">Transcription regulation</keyword>
<dbReference type="SUPFAM" id="SSF88659">
    <property type="entry name" value="Sigma3 and sigma4 domains of RNA polymerase sigma factors"/>
    <property type="match status" value="1"/>
</dbReference>
<gene>
    <name evidence="7" type="ORF">SAMN04487788_0227</name>
</gene>
<dbReference type="GO" id="GO:0016987">
    <property type="term" value="F:sigma factor activity"/>
    <property type="evidence" value="ECO:0007669"/>
    <property type="project" value="UniProtKB-KW"/>
</dbReference>
<evidence type="ECO:0000256" key="5">
    <source>
        <dbReference type="SAM" id="MobiDB-lite"/>
    </source>
</evidence>
<reference evidence="7 8" key="1">
    <citation type="submission" date="2016-10" db="EMBL/GenBank/DDBJ databases">
        <authorList>
            <person name="de Groot N.N."/>
        </authorList>
    </citation>
    <scope>NUCLEOTIDE SEQUENCE [LARGE SCALE GENOMIC DNA]</scope>
    <source>
        <strain evidence="7 8">StLB037</strain>
    </source>
</reference>
<keyword evidence="4" id="KW-0804">Transcription</keyword>
<evidence type="ECO:0000256" key="3">
    <source>
        <dbReference type="ARBA" id="ARBA00023125"/>
    </source>
</evidence>
<dbReference type="Gene3D" id="1.10.1740.10">
    <property type="match status" value="1"/>
</dbReference>
<feature type="domain" description="RNA polymerase sigma-70 region 2" evidence="6">
    <location>
        <begin position="20"/>
        <end position="89"/>
    </location>
</feature>
<evidence type="ECO:0000313" key="7">
    <source>
        <dbReference type="EMBL" id="SDO60352.1"/>
    </source>
</evidence>
<evidence type="ECO:0000256" key="1">
    <source>
        <dbReference type="ARBA" id="ARBA00023015"/>
    </source>
</evidence>
<dbReference type="GO" id="GO:0006352">
    <property type="term" value="P:DNA-templated transcription initiation"/>
    <property type="evidence" value="ECO:0007669"/>
    <property type="project" value="InterPro"/>
</dbReference>
<evidence type="ECO:0000313" key="8">
    <source>
        <dbReference type="Proteomes" id="UP000186456"/>
    </source>
</evidence>
<keyword evidence="2" id="KW-0731">Sigma factor</keyword>
<keyword evidence="7" id="KW-0282">Flagellum</keyword>
<name>A0A1H0KX53_MICTS</name>
<dbReference type="InterPro" id="IPR007627">
    <property type="entry name" value="RNA_pol_sigma70_r2"/>
</dbReference>
<dbReference type="AlphaFoldDB" id="A0A1H0KX53"/>
<dbReference type="InterPro" id="IPR014284">
    <property type="entry name" value="RNA_pol_sigma-70_dom"/>
</dbReference>
<dbReference type="GO" id="GO:0003677">
    <property type="term" value="F:DNA binding"/>
    <property type="evidence" value="ECO:0007669"/>
    <property type="project" value="UniProtKB-KW"/>
</dbReference>
<dbReference type="NCBIfam" id="TIGR02937">
    <property type="entry name" value="sigma70-ECF"/>
    <property type="match status" value="1"/>
</dbReference>
<accession>A0A1H0KX53</accession>
<dbReference type="EMBL" id="FNJN01000001">
    <property type="protein sequence ID" value="SDO60352.1"/>
    <property type="molecule type" value="Genomic_DNA"/>
</dbReference>
<proteinExistence type="predicted"/>
<dbReference type="Gene3D" id="1.20.140.160">
    <property type="match status" value="1"/>
</dbReference>
<evidence type="ECO:0000256" key="2">
    <source>
        <dbReference type="ARBA" id="ARBA00023082"/>
    </source>
</evidence>
<dbReference type="PANTHER" id="PTHR30385">
    <property type="entry name" value="SIGMA FACTOR F FLAGELLAR"/>
    <property type="match status" value="1"/>
</dbReference>
<dbReference type="InterPro" id="IPR013324">
    <property type="entry name" value="RNA_pol_sigma_r3/r4-like"/>
</dbReference>
<sequence length="291" mass="31682">MLSSVTAPRESETPMSPERLARENLPLAKYLAVEKARSAQHVDLDDLLSAAYLGLATASMEYEPARGIPFGAYARTKITWAILNEMRAADPAGERSREKIERVRVADELVRVRTGRAASVAELAAESGLDAEVVEKMRVLDEMVRTGTSFEVQFENDDSRQVADLTDSVILPEHAVEQAEKQRMLERIVNALPDQMRQVIRGVYLDERMVKDVAADLAVSHAYVSKLRRIGLGLMREALDAWENGTTPDRSTATKAAFFDGVFGSAPVPSGRALQGAASSSAELAGLALPA</sequence>
<dbReference type="Proteomes" id="UP000186456">
    <property type="component" value="Unassembled WGS sequence"/>
</dbReference>